<dbReference type="AlphaFoldDB" id="A0A6C0I482"/>
<feature type="domain" description="Helicase ATP-binding" evidence="4">
    <location>
        <begin position="72"/>
        <end position="230"/>
    </location>
</feature>
<dbReference type="PROSITE" id="PS51194">
    <property type="entry name" value="HELICASE_CTER"/>
    <property type="match status" value="1"/>
</dbReference>
<dbReference type="GO" id="GO:0016787">
    <property type="term" value="F:hydrolase activity"/>
    <property type="evidence" value="ECO:0007669"/>
    <property type="project" value="UniProtKB-KW"/>
</dbReference>
<dbReference type="PANTHER" id="PTHR45626">
    <property type="entry name" value="TRANSCRIPTION TERMINATION FACTOR 2-RELATED"/>
    <property type="match status" value="1"/>
</dbReference>
<dbReference type="GO" id="GO:0005634">
    <property type="term" value="C:nucleus"/>
    <property type="evidence" value="ECO:0007669"/>
    <property type="project" value="TreeGrafter"/>
</dbReference>
<evidence type="ECO:0000256" key="1">
    <source>
        <dbReference type="ARBA" id="ARBA00022741"/>
    </source>
</evidence>
<proteinExistence type="predicted"/>
<evidence type="ECO:0008006" key="7">
    <source>
        <dbReference type="Google" id="ProtNLM"/>
    </source>
</evidence>
<dbReference type="InterPro" id="IPR027417">
    <property type="entry name" value="P-loop_NTPase"/>
</dbReference>
<dbReference type="SMART" id="SM00487">
    <property type="entry name" value="DEXDc"/>
    <property type="match status" value="1"/>
</dbReference>
<accession>A0A6C0I482</accession>
<dbReference type="GO" id="GO:0005524">
    <property type="term" value="F:ATP binding"/>
    <property type="evidence" value="ECO:0007669"/>
    <property type="project" value="UniProtKB-KW"/>
</dbReference>
<dbReference type="PANTHER" id="PTHR45626:SF51">
    <property type="entry name" value="SNF2-RELATED DOMAIN-CONTAINING PROTEIN"/>
    <property type="match status" value="1"/>
</dbReference>
<reference evidence="6" key="1">
    <citation type="journal article" date="2020" name="Nature">
        <title>Giant virus diversity and host interactions through global metagenomics.</title>
        <authorList>
            <person name="Schulz F."/>
            <person name="Roux S."/>
            <person name="Paez-Espino D."/>
            <person name="Jungbluth S."/>
            <person name="Walsh D.A."/>
            <person name="Denef V.J."/>
            <person name="McMahon K.D."/>
            <person name="Konstantinidis K.T."/>
            <person name="Eloe-Fadrosh E.A."/>
            <person name="Kyrpides N.C."/>
            <person name="Woyke T."/>
        </authorList>
    </citation>
    <scope>NUCLEOTIDE SEQUENCE</scope>
    <source>
        <strain evidence="6">GVMAG-M-3300023184-190</strain>
    </source>
</reference>
<evidence type="ECO:0000259" key="4">
    <source>
        <dbReference type="PROSITE" id="PS51192"/>
    </source>
</evidence>
<dbReference type="CDD" id="cd18793">
    <property type="entry name" value="SF2_C_SNF"/>
    <property type="match status" value="1"/>
</dbReference>
<dbReference type="Gene3D" id="3.40.50.300">
    <property type="entry name" value="P-loop containing nucleotide triphosphate hydrolases"/>
    <property type="match status" value="1"/>
</dbReference>
<dbReference type="InterPro" id="IPR000330">
    <property type="entry name" value="SNF2_N"/>
</dbReference>
<dbReference type="InterPro" id="IPR001650">
    <property type="entry name" value="Helicase_C-like"/>
</dbReference>
<dbReference type="Gene3D" id="3.40.50.10810">
    <property type="entry name" value="Tandem AAA-ATPase domain"/>
    <property type="match status" value="1"/>
</dbReference>
<dbReference type="Pfam" id="PF00271">
    <property type="entry name" value="Helicase_C"/>
    <property type="match status" value="1"/>
</dbReference>
<organism evidence="6">
    <name type="scientific">viral metagenome</name>
    <dbReference type="NCBI Taxonomy" id="1070528"/>
    <lineage>
        <taxon>unclassified sequences</taxon>
        <taxon>metagenomes</taxon>
        <taxon>organismal metagenomes</taxon>
    </lineage>
</organism>
<dbReference type="InterPro" id="IPR049730">
    <property type="entry name" value="SNF2/RAD54-like_C"/>
</dbReference>
<dbReference type="GO" id="GO:0006281">
    <property type="term" value="P:DNA repair"/>
    <property type="evidence" value="ECO:0007669"/>
    <property type="project" value="TreeGrafter"/>
</dbReference>
<dbReference type="GO" id="GO:0008094">
    <property type="term" value="F:ATP-dependent activity, acting on DNA"/>
    <property type="evidence" value="ECO:0007669"/>
    <property type="project" value="TreeGrafter"/>
</dbReference>
<dbReference type="EMBL" id="MN740094">
    <property type="protein sequence ID" value="QHT87599.1"/>
    <property type="molecule type" value="Genomic_DNA"/>
</dbReference>
<dbReference type="SMART" id="SM00490">
    <property type="entry name" value="HELICc"/>
    <property type="match status" value="1"/>
</dbReference>
<dbReference type="SUPFAM" id="SSF52540">
    <property type="entry name" value="P-loop containing nucleoside triphosphate hydrolases"/>
    <property type="match status" value="2"/>
</dbReference>
<keyword evidence="3" id="KW-0067">ATP-binding</keyword>
<evidence type="ECO:0000256" key="3">
    <source>
        <dbReference type="ARBA" id="ARBA00022840"/>
    </source>
</evidence>
<dbReference type="InterPro" id="IPR050628">
    <property type="entry name" value="SNF2_RAD54_helicase_TF"/>
</dbReference>
<name>A0A6C0I482_9ZZZZ</name>
<dbReference type="InterPro" id="IPR038718">
    <property type="entry name" value="SNF2-like_sf"/>
</dbReference>
<evidence type="ECO:0000256" key="2">
    <source>
        <dbReference type="ARBA" id="ARBA00022801"/>
    </source>
</evidence>
<evidence type="ECO:0000259" key="5">
    <source>
        <dbReference type="PROSITE" id="PS51194"/>
    </source>
</evidence>
<feature type="domain" description="Helicase C-terminal" evidence="5">
    <location>
        <begin position="329"/>
        <end position="484"/>
    </location>
</feature>
<keyword evidence="1" id="KW-0547">Nucleotide-binding</keyword>
<keyword evidence="2" id="KW-0378">Hydrolase</keyword>
<protein>
    <recommendedName>
        <fullName evidence="7">Helicase ATP-binding domain-containing protein</fullName>
    </recommendedName>
</protein>
<dbReference type="InterPro" id="IPR014001">
    <property type="entry name" value="Helicase_ATP-bd"/>
</dbReference>
<dbReference type="PROSITE" id="PS51192">
    <property type="entry name" value="HELICASE_ATP_BIND_1"/>
    <property type="match status" value="1"/>
</dbReference>
<sequence>MPYRHKEEETLIQQPDNPDTDNLITLTLTQQPDNTDPVTRYKMSKSYEEFANRAGIDVKGYQVEGVSWCIEREQGAECLGGIVADEMGLGKTIMMISLLILNFVPRTLIIVPPPLISQWESEIYRTTGHRAFVYHGSNKKELRANPSTYYPIVIATYAAIAESKKGQLDRLHNTVWDRVIFDEAHHLRNSGCNLNGARLLKATRRWFITGTPIQNSAKDFMNLCSALHVPASLSLQEIVATYLLRRTKKDVGIILPPVTMQNVTVPWISKKEKRLASLVHLGAVFGGGIKIQQMLRSRQMCIYPPILQKLDLSSDYDYLDECSSKMDVVVQTLLERQGNGNGKLVFCHFREEIEVLVERLTGRSTCAGDRIKVAVYDGTTSKKDKLQILQKDNECEVLILQIQTGCEGLNLQHGFNEVYFVSPHWNPAVEDQAVARCHRIGQEKEVFVFRFRMDSYCEKKEEKEGEKGEGEGGDVIESYINDVQTRKREIYKVIDVN</sequence>
<evidence type="ECO:0000313" key="6">
    <source>
        <dbReference type="EMBL" id="QHT87599.1"/>
    </source>
</evidence>
<dbReference type="Pfam" id="PF00176">
    <property type="entry name" value="SNF2-rel_dom"/>
    <property type="match status" value="1"/>
</dbReference>
<dbReference type="CDD" id="cd17919">
    <property type="entry name" value="DEXHc_Snf"/>
    <property type="match status" value="1"/>
</dbReference>